<dbReference type="PROSITE" id="PS00232">
    <property type="entry name" value="CADHERIN_1"/>
    <property type="match status" value="9"/>
</dbReference>
<keyword evidence="6" id="KW-1133">Transmembrane helix</keyword>
<feature type="domain" description="Cadherin" evidence="10">
    <location>
        <begin position="1528"/>
        <end position="1640"/>
    </location>
</feature>
<dbReference type="EMBL" id="AFFK01020101">
    <property type="status" value="NOT_ANNOTATED_CDS"/>
    <property type="molecule type" value="Genomic_DNA"/>
</dbReference>
<keyword evidence="12" id="KW-1185">Reference proteome</keyword>
<feature type="domain" description="Cadherin" evidence="10">
    <location>
        <begin position="1421"/>
        <end position="1527"/>
    </location>
</feature>
<keyword evidence="4" id="KW-0677">Repeat</keyword>
<dbReference type="FunFam" id="2.60.40.60:FF:000020">
    <property type="entry name" value="Dachsous cadherin-related 1b"/>
    <property type="match status" value="6"/>
</dbReference>
<evidence type="ECO:0000313" key="11">
    <source>
        <dbReference type="EnsemblMetazoa" id="SMAR005943-PA"/>
    </source>
</evidence>
<evidence type="ECO:0000256" key="2">
    <source>
        <dbReference type="ARBA" id="ARBA00022692"/>
    </source>
</evidence>
<dbReference type="HOGENOM" id="CLU_000265_1_1_1"/>
<keyword evidence="2" id="KW-0812">Transmembrane</keyword>
<dbReference type="InterPro" id="IPR015919">
    <property type="entry name" value="Cadherin-like_sf"/>
</dbReference>
<evidence type="ECO:0000256" key="4">
    <source>
        <dbReference type="ARBA" id="ARBA00022737"/>
    </source>
</evidence>
<feature type="domain" description="Cadherin" evidence="10">
    <location>
        <begin position="481"/>
        <end position="590"/>
    </location>
</feature>
<dbReference type="EnsemblMetazoa" id="SMAR005943-RA">
    <property type="protein sequence ID" value="SMAR005943-PA"/>
    <property type="gene ID" value="SMAR005943"/>
</dbReference>
<dbReference type="Pfam" id="PF00028">
    <property type="entry name" value="Cadherin"/>
    <property type="match status" value="23"/>
</dbReference>
<dbReference type="SUPFAM" id="SSF49313">
    <property type="entry name" value="Cadherin-like"/>
    <property type="match status" value="27"/>
</dbReference>
<evidence type="ECO:0000256" key="7">
    <source>
        <dbReference type="ARBA" id="ARBA00023136"/>
    </source>
</evidence>
<protein>
    <recommendedName>
        <fullName evidence="10">Cadherin domain-containing protein</fullName>
    </recommendedName>
</protein>
<feature type="domain" description="Cadherin" evidence="10">
    <location>
        <begin position="1761"/>
        <end position="1845"/>
    </location>
</feature>
<feature type="domain" description="Cadherin" evidence="10">
    <location>
        <begin position="2729"/>
        <end position="2834"/>
    </location>
</feature>
<feature type="domain" description="Cadherin" evidence="10">
    <location>
        <begin position="1956"/>
        <end position="2058"/>
    </location>
</feature>
<comment type="subcellular location">
    <subcellularLocation>
        <location evidence="1">Membrane</location>
        <topology evidence="1">Single-pass membrane protein</topology>
    </subcellularLocation>
</comment>
<dbReference type="InterPro" id="IPR020894">
    <property type="entry name" value="Cadherin_CS"/>
</dbReference>
<name>T1IXK6_STRMM</name>
<feature type="domain" description="Cadherin" evidence="10">
    <location>
        <begin position="591"/>
        <end position="690"/>
    </location>
</feature>
<feature type="domain" description="Cadherin" evidence="10">
    <location>
        <begin position="1641"/>
        <end position="1746"/>
    </location>
</feature>
<dbReference type="CDD" id="cd11304">
    <property type="entry name" value="Cadherin_repeat"/>
    <property type="match status" value="26"/>
</dbReference>
<feature type="domain" description="Cadherin" evidence="10">
    <location>
        <begin position="2835"/>
        <end position="2923"/>
    </location>
</feature>
<dbReference type="PhylomeDB" id="T1IXK6"/>
<feature type="domain" description="Cadherin" evidence="10">
    <location>
        <begin position="371"/>
        <end position="479"/>
    </location>
</feature>
<feature type="chain" id="PRO_5004590034" description="Cadherin domain-containing protein" evidence="9">
    <location>
        <begin position="26"/>
        <end position="3021"/>
    </location>
</feature>
<dbReference type="GO" id="GO:0005509">
    <property type="term" value="F:calcium ion binding"/>
    <property type="evidence" value="ECO:0007669"/>
    <property type="project" value="UniProtKB-UniRule"/>
</dbReference>
<dbReference type="eggNOG" id="KOG1219">
    <property type="taxonomic scope" value="Eukaryota"/>
</dbReference>
<feature type="domain" description="Cadherin" evidence="10">
    <location>
        <begin position="1010"/>
        <end position="1114"/>
    </location>
</feature>
<sequence>MFVRNIIFFIFFIFFTFQYFVQCNAQVLRICQFHLSGDNKLFEKTPENLPVGGQIAEVQVHPRTFFAIESTDDREDIEYVKFAEVDDRHIALIVAKSLEDLVDQAQPKSVLKFKLACRGSNDTEIVYLPVNIYVQDINDHSPIFQNAPYFIEVDELTPVGLTIFKGIRATDGDKPNTANSELSYSIVGGNVGDTFILSDPMEGAVVVAKPLDYDEGVREYKLDIQVQDHGSPVSHSSVTTLTIKVKDSDDQNPAFTSDVYKVKVEEKWQLTGAAIREKLAVEPSIRAQDTDKGINASVGYSILAGNEAAYFSLDPSDGVLYLLKEIDREQLLDNLFILQIQAAQRDNPIRLTKARLEIEIIDLNDNLPIFEVDLYNVSIMENLPNGFSVAQVRAIDEDQGENGAFRFQLEDPVDAFQIDQVSGWITVKNQTRLDGEKYSRLDLKVFAIEKTRSVLGIGEPSSTQVEVHLIDTNDNDPVFLPSTVYRFNVSETAPPGTVIGSVRAVDADRGDNGRIFYFKHPDSSGSPFDIDRENGSVFVSQSPAALSSKAGEFTLFVGAGDKPGEPSERRTSLAIVYIQTEDENNNAPTFLGMPLSAQVGENLPAGTVVTTVMAKDPDSNSLLRFSLDNKNGTIPFQIESRSGVVTTSAPLDFETVEEYGVDISVTDGDFIVAASLIVRVIDVNDHIPKFERTLYKFSVVEEEEPGLIIGSVTATDVEKGVNGQIFYDLLNSTVFGVTENGTVYTVRPIDREKESSFDITVVASDRGIPSLSGSATIHVDVEDINDNLPQFAARLLTASVKEETDPPVELARISATDADAGANAQVLYYIVSGNEDGEFHINRTTGVISAQRALDFEKRSRHVLNVSAVDREEHEGNPTTDWTKSFAQVVVNVEDRHDSPPNFERGEYIFVIAENHKPFEIAAVVNAYNTSSPYEQKLVYWMNESKVLKLDGDSGEIILIEPIDRDAPSNQVSFKVQVFARDLLSISKQNGSTNVTILVSDVNDNSPKFEQNFYQVQIPEDTPLGSTLPVTFITEDPDEGPNGLVAVFQFNQSHPKFVMNNATGVVTLVEPLDYEEENRFTFQVEAVDRGDIPRTGSTTLVVNVLNINESPPVFTNSSYELWAGENVGRGTQVGQVSATDADANSVLYSLVRGDLDFFDIDESSGKVYTKADTGGRSLYHLVAMAIDDGQPKPLSSTAEVTVHVKEANNHPPVFTQPVYEASVAEKDSTNRVVAKVSARDEDPLNNQVTYSIAEGNEDDVFVIEPQTGEIRVNPEHVQRLDFDVKSAFTLVVEAKDSHERPRVGVAMVQITVDDVNDHPPKFTQNAYHSAVRENLADAFCFLQVKADSGDSVDRVRYSLVGAAHAFAVDGASGQVCAVKSLDRETQAQYTLTVKATDDKFNSFATVNVEVVDENDNAPEFELDRYEVTVPRDAKPGSRVVVVRARDPDTLHNGQVTYWTTNNYGLFEMDYKSGAIKLLRGFAADADATGDRIYVLELFAQDHGMDPKTGRAELMVKVSADGGHKPVFDKFVYFVTLPEREDNLTVVTVTATDPDPGDRDRVRYRIRREIDARGPVDDDEEDAFRVDPLTGQLILHSPLDFTRSRFHQVEVEAFDDGEELTASSTIVQVKVINVNDHAPHFYPIPSVVRVPASTAVGQSVFKVQAVDEDDPDGSSTRILYQSTTGADFFRLDPTTGDVVVAQRLVPIVQNMSVVASDQAVPPLENEINLVLHVYDDDSPQMRAHPVFATNQIFRQYNEVLVPGTPIARVQAKIADESDVSYNITDGIGFRSFGIDSETGIVYTKKTVERGLYHLLVSAYNKAVTTAFGESVVTIKSVAPSIQCPVFIFAEFRASVSEAASVGAVVMNDLQVKEPEQFAQLEYKIGADPSNGAFGVRVRSDNTAQVVLRDELDRELMDVKQQGIFKLTVSASNEEGCETNATLRVFVEDVNDNAPTFALDEYVTTVKENSAAGTSVLRLSAVDVDDVDSGRLVYSIVEGNEEEYFSLDKTSGRLAVLKPCDREATAAFDLVVAVNDTANHTNRVVVFVEVLDKNDEKPKFGNDSYILVTKEGELTFPNQLMTDLTYGTASLEASLVLEATDLDVGENSRLDYSIVKGNEDGEFAMTTSANKGVLSVVRELDRDAYETDAAAIRFLVVSVRDGGSPALSSTAMVTVVVEDVNDQPPEFVRDHYHQLVSEGVNIGYNVTRVEATDKDSAENTHLAYGMRSDDPHERLPFEMDPETGVVTVSKLLDFAEKNEYNITLFVSDGVYATTSNLKVYVAEAIDRQPRTGDRSHFDFRVEENKAGERVGQVLIGRSRDNLRRPIDYKILSADAEDYFAISSVKLINSDGTIFTKVGLDREKRETYSFVVMQEDQKLAGRKRPDYKNLFKISDVCQVNIIVEDANDEAPKFALSSYVGSIDENCDAGTPVNITPAIGAVDADSGLNSVFRYSLDGVGAQLFRIDPLEAHVFFLGDTNKTLDREETSEYHLQVTATDVFNLSTSTELKIVVSDVNDHGPVFTHGDQSLEILETTPVGTRVTKVVATDEDAPGPNSSVLYSLASPFGQFFRVDANTGEIFLNGIVSPETIFALNVSAADGGGRIAFASVHVHVLDVNNHAPVFTRPDFRFRVPEGRYTLHPHTLVTLEARDDDHGTNAAIEYRLDSVSDEGWPFVVDANSGQLNITRDLDRETHGSYSFVVMALDRGSPRLSSTTAISVDVLDVNDEQPRFIGDPYYASVAENQRPGYFVAQVRAYDLDSNATGNGRVFYKLDDNVKRTFFIDSKEGTIWTLASLDYETESSYRIQVTAYDRGTPPLSATATVFVNVTDKDDLLPNFRKSVFMVEVAENAPPGSVVYKLDAGSPKFHYSVIDEELDETFSLDETTGQVSLLRHLDSERQSRYRMRVLASDPAQSGHNDSARVILLVSTGPALRTFPKRNYRISVRENLPAPLPILDLNATDETETNPMHYSILGNDFAGLFNLDGVNGRLTLTKSLDREVKDSYVIKVRGRKLGMQSTKQFMGR</sequence>
<evidence type="ECO:0000256" key="5">
    <source>
        <dbReference type="ARBA" id="ARBA00022837"/>
    </source>
</evidence>
<keyword evidence="3 9" id="KW-0732">Signal</keyword>
<feature type="domain" description="Cadherin" evidence="10">
    <location>
        <begin position="691"/>
        <end position="791"/>
    </location>
</feature>
<evidence type="ECO:0000256" key="3">
    <source>
        <dbReference type="ARBA" id="ARBA00022729"/>
    </source>
</evidence>
<reference evidence="11" key="2">
    <citation type="submission" date="2015-02" db="UniProtKB">
        <authorList>
            <consortium name="EnsemblMetazoa"/>
        </authorList>
    </citation>
    <scope>IDENTIFICATION</scope>
</reference>
<dbReference type="PRINTS" id="PR00205">
    <property type="entry name" value="CADHERIN"/>
</dbReference>
<keyword evidence="5 8" id="KW-0106">Calcium</keyword>
<dbReference type="GO" id="GO:0009653">
    <property type="term" value="P:anatomical structure morphogenesis"/>
    <property type="evidence" value="ECO:0007669"/>
    <property type="project" value="UniProtKB-ARBA"/>
</dbReference>
<reference evidence="12" key="1">
    <citation type="submission" date="2011-05" db="EMBL/GenBank/DDBJ databases">
        <authorList>
            <person name="Richards S.R."/>
            <person name="Qu J."/>
            <person name="Jiang H."/>
            <person name="Jhangiani S.N."/>
            <person name="Agravi P."/>
            <person name="Goodspeed R."/>
            <person name="Gross S."/>
            <person name="Mandapat C."/>
            <person name="Jackson L."/>
            <person name="Mathew T."/>
            <person name="Pu L."/>
            <person name="Thornton R."/>
            <person name="Saada N."/>
            <person name="Wilczek-Boney K.B."/>
            <person name="Lee S."/>
            <person name="Kovar C."/>
            <person name="Wu Y."/>
            <person name="Scherer S.E."/>
            <person name="Worley K.C."/>
            <person name="Muzny D.M."/>
            <person name="Gibbs R."/>
        </authorList>
    </citation>
    <scope>NUCLEOTIDE SEQUENCE</scope>
    <source>
        <strain evidence="12">Brora</strain>
    </source>
</reference>
<organism evidence="11 12">
    <name type="scientific">Strigamia maritima</name>
    <name type="common">European centipede</name>
    <name type="synonym">Geophilus maritimus</name>
    <dbReference type="NCBI Taxonomy" id="126957"/>
    <lineage>
        <taxon>Eukaryota</taxon>
        <taxon>Metazoa</taxon>
        <taxon>Ecdysozoa</taxon>
        <taxon>Arthropoda</taxon>
        <taxon>Myriapoda</taxon>
        <taxon>Chilopoda</taxon>
        <taxon>Pleurostigmophora</taxon>
        <taxon>Geophilomorpha</taxon>
        <taxon>Linotaeniidae</taxon>
        <taxon>Strigamia</taxon>
    </lineage>
</organism>
<feature type="domain" description="Cadherin" evidence="10">
    <location>
        <begin position="1215"/>
        <end position="1322"/>
    </location>
</feature>
<dbReference type="FunFam" id="2.60.40.60:FF:000266">
    <property type="entry name" value="Cadherin 23"/>
    <property type="match status" value="2"/>
</dbReference>
<dbReference type="OMA" id="NINEFSP"/>
<feature type="domain" description="Cadherin" evidence="10">
    <location>
        <begin position="792"/>
        <end position="903"/>
    </location>
</feature>
<dbReference type="GO" id="GO:0007156">
    <property type="term" value="P:homophilic cell adhesion via plasma membrane adhesion molecules"/>
    <property type="evidence" value="ECO:0007669"/>
    <property type="project" value="InterPro"/>
</dbReference>
<dbReference type="GO" id="GO:0008104">
    <property type="term" value="P:intracellular protein localization"/>
    <property type="evidence" value="ECO:0007669"/>
    <property type="project" value="UniProtKB-ARBA"/>
</dbReference>
<feature type="domain" description="Cadherin" evidence="10">
    <location>
        <begin position="1323"/>
        <end position="1420"/>
    </location>
</feature>
<dbReference type="Proteomes" id="UP000014500">
    <property type="component" value="Unassembled WGS sequence"/>
</dbReference>
<dbReference type="PROSITE" id="PS50268">
    <property type="entry name" value="CADHERIN_2"/>
    <property type="match status" value="27"/>
</dbReference>
<dbReference type="InterPro" id="IPR002126">
    <property type="entry name" value="Cadherin-like_dom"/>
</dbReference>
<feature type="domain" description="Cadherin" evidence="10">
    <location>
        <begin position="145"/>
        <end position="255"/>
    </location>
</feature>
<feature type="domain" description="Cadherin" evidence="10">
    <location>
        <begin position="256"/>
        <end position="370"/>
    </location>
</feature>
<feature type="domain" description="Cadherin" evidence="10">
    <location>
        <begin position="2085"/>
        <end position="2185"/>
    </location>
</feature>
<evidence type="ECO:0000313" key="12">
    <source>
        <dbReference type="Proteomes" id="UP000014500"/>
    </source>
</evidence>
<feature type="domain" description="Cadherin" evidence="10">
    <location>
        <begin position="2621"/>
        <end position="2728"/>
    </location>
</feature>
<feature type="domain" description="Cadherin" evidence="10">
    <location>
        <begin position="2520"/>
        <end position="2620"/>
    </location>
</feature>
<feature type="domain" description="Cadherin" evidence="10">
    <location>
        <begin position="2933"/>
        <end position="3005"/>
    </location>
</feature>
<feature type="domain" description="Cadherin" evidence="10">
    <location>
        <begin position="2186"/>
        <end position="2289"/>
    </location>
</feature>
<dbReference type="STRING" id="126957.T1IXK6"/>
<accession>T1IXK6</accession>
<evidence type="ECO:0000259" key="10">
    <source>
        <dbReference type="PROSITE" id="PS50268"/>
    </source>
</evidence>
<dbReference type="GO" id="GO:0005886">
    <property type="term" value="C:plasma membrane"/>
    <property type="evidence" value="ECO:0007669"/>
    <property type="project" value="UniProtKB-SubCell"/>
</dbReference>
<keyword evidence="7" id="KW-0472">Membrane</keyword>
<dbReference type="SMART" id="SM00112">
    <property type="entry name" value="CA"/>
    <property type="match status" value="27"/>
</dbReference>
<dbReference type="Gene3D" id="2.60.40.60">
    <property type="entry name" value="Cadherins"/>
    <property type="match status" value="27"/>
</dbReference>
<feature type="domain" description="Cadherin" evidence="10">
    <location>
        <begin position="904"/>
        <end position="1009"/>
    </location>
</feature>
<dbReference type="PANTHER" id="PTHR24026">
    <property type="entry name" value="FAT ATYPICAL CADHERIN-RELATED"/>
    <property type="match status" value="1"/>
</dbReference>
<feature type="domain" description="Cadherin" evidence="10">
    <location>
        <begin position="2300"/>
        <end position="2410"/>
    </location>
</feature>
<evidence type="ECO:0000256" key="9">
    <source>
        <dbReference type="SAM" id="SignalP"/>
    </source>
</evidence>
<evidence type="ECO:0000256" key="1">
    <source>
        <dbReference type="ARBA" id="ARBA00004167"/>
    </source>
</evidence>
<evidence type="ECO:0000256" key="6">
    <source>
        <dbReference type="ARBA" id="ARBA00022989"/>
    </source>
</evidence>
<evidence type="ECO:0000256" key="8">
    <source>
        <dbReference type="PROSITE-ProRule" id="PRU00043"/>
    </source>
</evidence>
<feature type="domain" description="Cadherin" evidence="10">
    <location>
        <begin position="1846"/>
        <end position="1955"/>
    </location>
</feature>
<feature type="domain" description="Cadherin" evidence="10">
    <location>
        <begin position="1115"/>
        <end position="1214"/>
    </location>
</feature>
<dbReference type="PANTHER" id="PTHR24026:SF126">
    <property type="entry name" value="PROTOCADHERIN FAT 4"/>
    <property type="match status" value="1"/>
</dbReference>
<feature type="domain" description="Cadherin" evidence="10">
    <location>
        <begin position="2411"/>
        <end position="2519"/>
    </location>
</feature>
<dbReference type="FunFam" id="2.60.40.60:FF:000033">
    <property type="entry name" value="FAT atypical cadherin 1"/>
    <property type="match status" value="1"/>
</dbReference>
<feature type="signal peptide" evidence="9">
    <location>
        <begin position="1"/>
        <end position="25"/>
    </location>
</feature>
<proteinExistence type="predicted"/>
<dbReference type="GO" id="GO:0060429">
    <property type="term" value="P:epithelium development"/>
    <property type="evidence" value="ECO:0007669"/>
    <property type="project" value="UniProtKB-ARBA"/>
</dbReference>